<evidence type="ECO:0000256" key="1">
    <source>
        <dbReference type="SAM" id="SignalP"/>
    </source>
</evidence>
<feature type="chain" id="PRO_5022977699" evidence="1">
    <location>
        <begin position="20"/>
        <end position="642"/>
    </location>
</feature>
<proteinExistence type="predicted"/>
<accession>A0A5B8UQG6</accession>
<dbReference type="Gene3D" id="2.60.120.1130">
    <property type="match status" value="1"/>
</dbReference>
<dbReference type="Proteomes" id="UP000321479">
    <property type="component" value="Chromosome"/>
</dbReference>
<dbReference type="Pfam" id="PF12969">
    <property type="entry name" value="DUF3857"/>
    <property type="match status" value="1"/>
</dbReference>
<dbReference type="Gene3D" id="2.60.40.3140">
    <property type="match status" value="1"/>
</dbReference>
<dbReference type="InterPro" id="IPR024618">
    <property type="entry name" value="DUF3857"/>
</dbReference>
<evidence type="ECO:0000313" key="4">
    <source>
        <dbReference type="Proteomes" id="UP000321479"/>
    </source>
</evidence>
<dbReference type="Gene3D" id="3.10.620.30">
    <property type="match status" value="1"/>
</dbReference>
<protein>
    <submittedName>
        <fullName evidence="3">DUF3857 domain-containing protein</fullName>
    </submittedName>
</protein>
<gene>
    <name evidence="3" type="ORF">FRZ54_01665</name>
</gene>
<reference evidence="3 4" key="1">
    <citation type="journal article" date="2017" name="Curr. Microbiol.">
        <title>Mucilaginibacter ginsenosidivorans sp. nov., Isolated from Soil of Ginseng Field.</title>
        <authorList>
            <person name="Kim M.M."/>
            <person name="Siddiqi M.Z."/>
            <person name="Im W.T."/>
        </authorList>
    </citation>
    <scope>NUCLEOTIDE SEQUENCE [LARGE SCALE GENOMIC DNA]</scope>
    <source>
        <strain evidence="3 4">Gsoil 3017</strain>
    </source>
</reference>
<evidence type="ECO:0000259" key="2">
    <source>
        <dbReference type="Pfam" id="PF12969"/>
    </source>
</evidence>
<evidence type="ECO:0000313" key="3">
    <source>
        <dbReference type="EMBL" id="QEC61340.1"/>
    </source>
</evidence>
<feature type="signal peptide" evidence="1">
    <location>
        <begin position="1"/>
        <end position="19"/>
    </location>
</feature>
<sequence length="642" mass="73400">MNKIFTTAILCAFVFTANAQTTPTIQPFGKIDKSDLEMTKCDFEADANAEVLFDKGTVFFTDAEIVLERHVRIKIFNDNGKTAADVHIPYWGGGHFEWIEKLQAQTINQNNGNVEIVKVDKKQIFDKRIDRDRSEMVLTFPDVKPGSVIEYKYSILSQSAGDFPDWYFQSELPTRYSEIEAKVPDALHYKNLVKVTQPYAVNSRDGNGQISKIALANIPSINAEPYMSSVKDNFQCILTQLLSITPGAGSFGQNFSESWQKIGENEADFDDFGAQFRKKLTGEEDILNHVKSLKTDDEKIAYIFNQVKNTMKWNDLYLRYTDDGTAKAWDKKIGNSTEINLMVYHLLMRAGIKAYPILMSTRKNGKVNPAYPTRYQFNTTATYVPIDSATYYVLDATNKYNMYNVIPHNLLNSFGLTIDKENRKYDITFIQNTAPVRDVVLINADIKPDGKMDGMAQISSFSYNRIDNVESYKTDGEKKFIENLKEGNNDLKISSVKFDNMDVDSLPLTQNINFNLDLTGSDENYIYFKPNLFISMGANPFLSEKRTTDIDFGYNNNYIISGNYKLPAGYKTDALPKSARMDMSDQSIGFKRLVVEQEGVITVRYTISFKKSIMFKENYEEIHEFFKKMYEMLNEQIILKKA</sequence>
<dbReference type="KEGG" id="mgin:FRZ54_01665"/>
<name>A0A5B8UQG6_9SPHI</name>
<dbReference type="RefSeq" id="WP_147029918.1">
    <property type="nucleotide sequence ID" value="NZ_CP042436.1"/>
</dbReference>
<keyword evidence="4" id="KW-1185">Reference proteome</keyword>
<feature type="domain" description="DUF3857" evidence="2">
    <location>
        <begin position="66"/>
        <end position="218"/>
    </location>
</feature>
<dbReference type="OrthoDB" id="98874at2"/>
<organism evidence="3 4">
    <name type="scientific">Mucilaginibacter ginsenosidivorans</name>
    <dbReference type="NCBI Taxonomy" id="398053"/>
    <lineage>
        <taxon>Bacteria</taxon>
        <taxon>Pseudomonadati</taxon>
        <taxon>Bacteroidota</taxon>
        <taxon>Sphingobacteriia</taxon>
        <taxon>Sphingobacteriales</taxon>
        <taxon>Sphingobacteriaceae</taxon>
        <taxon>Mucilaginibacter</taxon>
    </lineage>
</organism>
<dbReference type="AlphaFoldDB" id="A0A5B8UQG6"/>
<dbReference type="EMBL" id="CP042436">
    <property type="protein sequence ID" value="QEC61340.1"/>
    <property type="molecule type" value="Genomic_DNA"/>
</dbReference>
<keyword evidence="1" id="KW-0732">Signal</keyword>